<name>A0ABU8YT70_9CYAN</name>
<dbReference type="PANTHER" id="PTHR43182:SF1">
    <property type="entry name" value="COBALT-PRECORRIN-7 C(5)-METHYLTRANSFERASE"/>
    <property type="match status" value="1"/>
</dbReference>
<dbReference type="Pfam" id="PF02390">
    <property type="entry name" value="Methyltransf_4"/>
    <property type="match status" value="1"/>
</dbReference>
<dbReference type="InterPro" id="IPR012818">
    <property type="entry name" value="CbiE"/>
</dbReference>
<dbReference type="InterPro" id="IPR014776">
    <property type="entry name" value="4pyrrole_Mease_sub2"/>
</dbReference>
<evidence type="ECO:0000256" key="7">
    <source>
        <dbReference type="ARBA" id="ARBA00022679"/>
    </source>
</evidence>
<dbReference type="NCBIfam" id="TIGR02469">
    <property type="entry name" value="CbiT"/>
    <property type="match status" value="1"/>
</dbReference>
<evidence type="ECO:0000256" key="1">
    <source>
        <dbReference type="ARBA" id="ARBA00000142"/>
    </source>
</evidence>
<dbReference type="PIRSF" id="PIRSF036428">
    <property type="entry name" value="CobL"/>
    <property type="match status" value="1"/>
</dbReference>
<dbReference type="InterPro" id="IPR029063">
    <property type="entry name" value="SAM-dependent_MTases_sf"/>
</dbReference>
<evidence type="ECO:0000256" key="3">
    <source>
        <dbReference type="ARBA" id="ARBA00004953"/>
    </source>
</evidence>
<dbReference type="RefSeq" id="WP_340525083.1">
    <property type="nucleotide sequence ID" value="NZ_JBBLXS010000366.1"/>
</dbReference>
<feature type="domain" description="Tetrapyrrole methylase" evidence="10">
    <location>
        <begin position="2"/>
        <end position="209"/>
    </location>
</feature>
<dbReference type="SUPFAM" id="SSF53335">
    <property type="entry name" value="S-adenosyl-L-methionine-dependent methyltransferases"/>
    <property type="match status" value="1"/>
</dbReference>
<keyword evidence="12" id="KW-1185">Reference proteome</keyword>
<dbReference type="InterPro" id="IPR006365">
    <property type="entry name" value="Cbl_synth_CobL"/>
</dbReference>
<comment type="caution">
    <text evidence="11">The sequence shown here is derived from an EMBL/GenBank/DDBJ whole genome shotgun (WGS) entry which is preliminary data.</text>
</comment>
<keyword evidence="7" id="KW-0808">Transferase</keyword>
<dbReference type="InterPro" id="IPR014008">
    <property type="entry name" value="Cbl_synth_MTase_CbiT"/>
</dbReference>
<dbReference type="SUPFAM" id="SSF53790">
    <property type="entry name" value="Tetrapyrrole methylase"/>
    <property type="match status" value="1"/>
</dbReference>
<evidence type="ECO:0000256" key="6">
    <source>
        <dbReference type="ARBA" id="ARBA00022603"/>
    </source>
</evidence>
<dbReference type="Proteomes" id="UP001384579">
    <property type="component" value="Unassembled WGS sequence"/>
</dbReference>
<keyword evidence="9" id="KW-0819">tRNA processing</keyword>
<dbReference type="InterPro" id="IPR014777">
    <property type="entry name" value="4pyrrole_Mease_sub1"/>
</dbReference>
<dbReference type="InterPro" id="IPR000878">
    <property type="entry name" value="4pyrrol_Mease"/>
</dbReference>
<evidence type="ECO:0000256" key="8">
    <source>
        <dbReference type="ARBA" id="ARBA00022691"/>
    </source>
</evidence>
<keyword evidence="6" id="KW-0489">Methyltransferase</keyword>
<dbReference type="Gene3D" id="3.40.1010.10">
    <property type="entry name" value="Cobalt-precorrin-4 Transmethylase, Domain 1"/>
    <property type="match status" value="1"/>
</dbReference>
<reference evidence="11 12" key="1">
    <citation type="journal article" date="2020" name="Harmful Algae">
        <title>Molecular and morphological characterization of a novel dihydroanatoxin-a producing Microcoleus species (cyanobacteria) from the Russian River, California, USA.</title>
        <authorList>
            <person name="Conklin K.Y."/>
            <person name="Stancheva R."/>
            <person name="Otten T.G."/>
            <person name="Fadness R."/>
            <person name="Boyer G.L."/>
            <person name="Read B."/>
            <person name="Zhang X."/>
            <person name="Sheath R.G."/>
        </authorList>
    </citation>
    <scope>NUCLEOTIDE SEQUENCE [LARGE SCALE GENOMIC DNA]</scope>
    <source>
        <strain evidence="11 12">PTRS2</strain>
    </source>
</reference>
<dbReference type="Gene3D" id="3.30.950.10">
    <property type="entry name" value="Methyltransferase, Cobalt-precorrin-4 Transmethylase, Domain 2"/>
    <property type="match status" value="1"/>
</dbReference>
<comment type="catalytic activity">
    <reaction evidence="1">
        <text>guanosine(46) in tRNA + S-adenosyl-L-methionine = N(7)-methylguanosine(46) in tRNA + S-adenosyl-L-homocysteine</text>
        <dbReference type="Rhea" id="RHEA:42708"/>
        <dbReference type="Rhea" id="RHEA-COMP:10188"/>
        <dbReference type="Rhea" id="RHEA-COMP:10189"/>
        <dbReference type="ChEBI" id="CHEBI:57856"/>
        <dbReference type="ChEBI" id="CHEBI:59789"/>
        <dbReference type="ChEBI" id="CHEBI:74269"/>
        <dbReference type="ChEBI" id="CHEBI:74480"/>
        <dbReference type="EC" id="2.1.1.33"/>
    </reaction>
</comment>
<dbReference type="EC" id="2.1.1.33" evidence="4"/>
<comment type="pathway">
    <text evidence="3">Cofactor biosynthesis; adenosylcobalamin biosynthesis.</text>
</comment>
<dbReference type="Pfam" id="PF00590">
    <property type="entry name" value="TP_methylase"/>
    <property type="match status" value="1"/>
</dbReference>
<dbReference type="CDD" id="cd11644">
    <property type="entry name" value="Precorrin-6Y-MT"/>
    <property type="match status" value="1"/>
</dbReference>
<dbReference type="PANTHER" id="PTHR43182">
    <property type="entry name" value="COBALT-PRECORRIN-6B C(15)-METHYLTRANSFERASE (DECARBOXYLATING)"/>
    <property type="match status" value="1"/>
</dbReference>
<sequence length="438" mass="48262">MTVHVVGIGLDGAAGLSASARQVVEMAALLVGSDRHLSYFPQESCERWVLGELNTVILEIRRWLALNANIEPDEETFSHPSRASEQHIVILVAGDPLFYGWGKLLIAQLPAAKLIFHPHVSCVQLAFNRLQIPWQDAHFVGSQGLYFEELTAKLKLGVEKIAALVDEIHTPAALANLVQALDLPTRYEFWVCENLGSANERVGHRPLSALLEESFAPLSVVVMLRESQMEAASLDLEKLPLLGIPDGAFIGCGDRPGLTVEREVRVLVLAQLALQREQVVWDVGAGNGAVSIEIARLFPQSQVYAIEQTVSGTSAIEFNSTRFRLQNLLSIHGAAPEILHRLRPPHRIFIGCSGPGLTKILGVCALRLLPGGCIVLVLDVLEDIATVLSWMGDRVHREPHWNYRIVQVQLSRSLQGVNLTRFDSLRPVSMITIDRLLD</sequence>
<accession>A0ABU8YT70</accession>
<dbReference type="InterPro" id="IPR035996">
    <property type="entry name" value="4pyrrol_Methylase_sf"/>
</dbReference>
<proteinExistence type="predicted"/>
<dbReference type="Gene3D" id="3.40.50.150">
    <property type="entry name" value="Vaccinia Virus protein VP39"/>
    <property type="match status" value="1"/>
</dbReference>
<dbReference type="InterPro" id="IPR050714">
    <property type="entry name" value="Cobalamin_biosynth_MTase"/>
</dbReference>
<dbReference type="InterPro" id="IPR003358">
    <property type="entry name" value="tRNA_(Gua-N-7)_MeTrfase_Trmb"/>
</dbReference>
<evidence type="ECO:0000256" key="9">
    <source>
        <dbReference type="ARBA" id="ARBA00022694"/>
    </source>
</evidence>
<evidence type="ECO:0000313" key="12">
    <source>
        <dbReference type="Proteomes" id="UP001384579"/>
    </source>
</evidence>
<protein>
    <recommendedName>
        <fullName evidence="4">tRNA (guanine(46)-N(7))-methyltransferase</fullName>
        <ecNumber evidence="4">2.1.1.33</ecNumber>
    </recommendedName>
</protein>
<evidence type="ECO:0000256" key="5">
    <source>
        <dbReference type="ARBA" id="ARBA00022573"/>
    </source>
</evidence>
<evidence type="ECO:0000259" key="10">
    <source>
        <dbReference type="Pfam" id="PF00590"/>
    </source>
</evidence>
<gene>
    <name evidence="11" type="primary">cbiE</name>
    <name evidence="11" type="ORF">WMG39_21855</name>
</gene>
<evidence type="ECO:0000313" key="11">
    <source>
        <dbReference type="EMBL" id="MEK0187476.1"/>
    </source>
</evidence>
<dbReference type="NCBIfam" id="TIGR02467">
    <property type="entry name" value="CbiE"/>
    <property type="match status" value="1"/>
</dbReference>
<organism evidence="11 12">
    <name type="scientific">Microcoleus anatoxicus PTRS2</name>
    <dbReference type="NCBI Taxonomy" id="2705321"/>
    <lineage>
        <taxon>Bacteria</taxon>
        <taxon>Bacillati</taxon>
        <taxon>Cyanobacteriota</taxon>
        <taxon>Cyanophyceae</taxon>
        <taxon>Oscillatoriophycideae</taxon>
        <taxon>Oscillatoriales</taxon>
        <taxon>Microcoleaceae</taxon>
        <taxon>Microcoleus</taxon>
        <taxon>Microcoleus anatoxicus</taxon>
    </lineage>
</organism>
<dbReference type="EMBL" id="JBBLXS010000366">
    <property type="protein sequence ID" value="MEK0187476.1"/>
    <property type="molecule type" value="Genomic_DNA"/>
</dbReference>
<evidence type="ECO:0000256" key="2">
    <source>
        <dbReference type="ARBA" id="ARBA00003015"/>
    </source>
</evidence>
<evidence type="ECO:0000256" key="4">
    <source>
        <dbReference type="ARBA" id="ARBA00011977"/>
    </source>
</evidence>
<keyword evidence="5" id="KW-0169">Cobalamin biosynthesis</keyword>
<comment type="function">
    <text evidence="2">Catalyzes the formation of N(7)-methylguanine at position 46 (m7G46) in tRNA.</text>
</comment>
<keyword evidence="8" id="KW-0949">S-adenosyl-L-methionine</keyword>